<comment type="caution">
    <text evidence="2">The sequence shown here is derived from an EMBL/GenBank/DDBJ whole genome shotgun (WGS) entry which is preliminary data.</text>
</comment>
<accession>A0A327P6P8</accession>
<proteinExistence type="predicted"/>
<organism evidence="2 3">
    <name type="scientific">Algoriphagus yeomjeoni</name>
    <dbReference type="NCBI Taxonomy" id="291403"/>
    <lineage>
        <taxon>Bacteria</taxon>
        <taxon>Pseudomonadati</taxon>
        <taxon>Bacteroidota</taxon>
        <taxon>Cytophagia</taxon>
        <taxon>Cytophagales</taxon>
        <taxon>Cyclobacteriaceae</taxon>
        <taxon>Algoriphagus</taxon>
    </lineage>
</organism>
<gene>
    <name evidence="2" type="ORF">LV83_02846</name>
</gene>
<dbReference type="PANTHER" id="PTHR42663:SF6">
    <property type="entry name" value="HYDROLASE C777.06C-RELATED"/>
    <property type="match status" value="1"/>
</dbReference>
<name>A0A327P6P8_9BACT</name>
<dbReference type="Pfam" id="PF12706">
    <property type="entry name" value="Lactamase_B_2"/>
    <property type="match status" value="1"/>
</dbReference>
<feature type="domain" description="Metallo-beta-lactamase" evidence="1">
    <location>
        <begin position="47"/>
        <end position="224"/>
    </location>
</feature>
<protein>
    <submittedName>
        <fullName evidence="2">Phosphoribosyl 1,2-cyclic phosphate phosphodiesterase</fullName>
    </submittedName>
</protein>
<dbReference type="Gene3D" id="3.60.15.10">
    <property type="entry name" value="Ribonuclease Z/Hydroxyacylglutathione hydrolase-like"/>
    <property type="match status" value="1"/>
</dbReference>
<reference evidence="2 3" key="1">
    <citation type="submission" date="2018-06" db="EMBL/GenBank/DDBJ databases">
        <title>Genomic Encyclopedia of Archaeal and Bacterial Type Strains, Phase II (KMG-II): from individual species to whole genera.</title>
        <authorList>
            <person name="Goeker M."/>
        </authorList>
    </citation>
    <scope>NUCLEOTIDE SEQUENCE [LARGE SCALE GENOMIC DNA]</scope>
    <source>
        <strain evidence="2 3">DSM 23446</strain>
    </source>
</reference>
<evidence type="ECO:0000259" key="1">
    <source>
        <dbReference type="Pfam" id="PF12706"/>
    </source>
</evidence>
<dbReference type="RefSeq" id="WP_111612186.1">
    <property type="nucleotide sequence ID" value="NZ_QLLK01000008.1"/>
</dbReference>
<dbReference type="PANTHER" id="PTHR42663">
    <property type="entry name" value="HYDROLASE C777.06C-RELATED-RELATED"/>
    <property type="match status" value="1"/>
</dbReference>
<dbReference type="EMBL" id="QLLK01000008">
    <property type="protein sequence ID" value="RAI87929.1"/>
    <property type="molecule type" value="Genomic_DNA"/>
</dbReference>
<keyword evidence="3" id="KW-1185">Reference proteome</keyword>
<dbReference type="CDD" id="cd16279">
    <property type="entry name" value="metallo-hydrolase-like_MBL-fold"/>
    <property type="match status" value="1"/>
</dbReference>
<dbReference type="AlphaFoldDB" id="A0A327P6P8"/>
<dbReference type="Proteomes" id="UP000249610">
    <property type="component" value="Unassembled WGS sequence"/>
</dbReference>
<sequence length="257" mass="28712">MKVTFLGTGTSQGVPVIGCTCEVCGSLDFRNKRFRSSIHVQAGKLSVVIDTGPDFRTQILRAGITDLDAVIFTHEHKDHTAGLDDIRPFNFKQQKDMPVFGKLQVIEQIKREFAYIFSGKRYPGVPQVAPIEIDENPFTIKGIRITPIPVMHYKLPILGFRIGDFTYITDANYIPDESLKLIEGTEILVLNALQKESHISHFTLDEAVEMANKIGAKETYFTHISHKLGLHDTVDKELPEGIALAYDGLQLTLGKCI</sequence>
<evidence type="ECO:0000313" key="3">
    <source>
        <dbReference type="Proteomes" id="UP000249610"/>
    </source>
</evidence>
<dbReference type="SUPFAM" id="SSF56281">
    <property type="entry name" value="Metallo-hydrolase/oxidoreductase"/>
    <property type="match status" value="1"/>
</dbReference>
<evidence type="ECO:0000313" key="2">
    <source>
        <dbReference type="EMBL" id="RAI87929.1"/>
    </source>
</evidence>
<dbReference type="InterPro" id="IPR001279">
    <property type="entry name" value="Metallo-B-lactamas"/>
</dbReference>
<dbReference type="InterPro" id="IPR036866">
    <property type="entry name" value="RibonucZ/Hydroxyglut_hydro"/>
</dbReference>
<dbReference type="OrthoDB" id="9781189at2"/>